<comment type="caution">
    <text evidence="4">The sequence shown here is derived from an EMBL/GenBank/DDBJ whole genome shotgun (WGS) entry which is preliminary data.</text>
</comment>
<organism evidence="4 5">
    <name type="scientific">Streptomyces enissocaesilis</name>
    <dbReference type="NCBI Taxonomy" id="332589"/>
    <lineage>
        <taxon>Bacteria</taxon>
        <taxon>Bacillati</taxon>
        <taxon>Actinomycetota</taxon>
        <taxon>Actinomycetes</taxon>
        <taxon>Kitasatosporales</taxon>
        <taxon>Streptomycetaceae</taxon>
        <taxon>Streptomyces</taxon>
        <taxon>Streptomyces rochei group</taxon>
    </lineage>
</organism>
<keyword evidence="2" id="KW-1133">Transmembrane helix</keyword>
<reference evidence="4 5" key="1">
    <citation type="journal article" date="2019" name="Int. J. Syst. Evol. Microbiol.">
        <title>The Global Catalogue of Microorganisms (GCM) 10K type strain sequencing project: providing services to taxonomists for standard genome sequencing and annotation.</title>
        <authorList>
            <consortium name="The Broad Institute Genomics Platform"/>
            <consortium name="The Broad Institute Genome Sequencing Center for Infectious Disease"/>
            <person name="Wu L."/>
            <person name="Ma J."/>
        </authorList>
    </citation>
    <scope>NUCLEOTIDE SEQUENCE [LARGE SCALE GENOMIC DNA]</scope>
    <source>
        <strain evidence="4 5">JCM 9088</strain>
    </source>
</reference>
<dbReference type="Pfam" id="PF23636">
    <property type="entry name" value="DUF7144"/>
    <property type="match status" value="1"/>
</dbReference>
<keyword evidence="2" id="KW-0812">Transmembrane</keyword>
<keyword evidence="5" id="KW-1185">Reference proteome</keyword>
<gene>
    <name evidence="4" type="ORF">GCM10010446_28540</name>
</gene>
<protein>
    <recommendedName>
        <fullName evidence="3">DUF7144 domain-containing protein</fullName>
    </recommendedName>
</protein>
<feature type="region of interest" description="Disordered" evidence="1">
    <location>
        <begin position="1"/>
        <end position="27"/>
    </location>
</feature>
<evidence type="ECO:0000256" key="2">
    <source>
        <dbReference type="SAM" id="Phobius"/>
    </source>
</evidence>
<dbReference type="Proteomes" id="UP001500403">
    <property type="component" value="Unassembled WGS sequence"/>
</dbReference>
<evidence type="ECO:0000259" key="3">
    <source>
        <dbReference type="Pfam" id="PF23636"/>
    </source>
</evidence>
<dbReference type="EMBL" id="BAAAUD010000031">
    <property type="protein sequence ID" value="GAA2941632.1"/>
    <property type="molecule type" value="Genomic_DNA"/>
</dbReference>
<evidence type="ECO:0000256" key="1">
    <source>
        <dbReference type="SAM" id="MobiDB-lite"/>
    </source>
</evidence>
<feature type="transmembrane region" description="Helical" evidence="2">
    <location>
        <begin position="103"/>
        <end position="120"/>
    </location>
</feature>
<feature type="compositionally biased region" description="Polar residues" evidence="1">
    <location>
        <begin position="1"/>
        <end position="16"/>
    </location>
</feature>
<feature type="transmembrane region" description="Helical" evidence="2">
    <location>
        <begin position="77"/>
        <end position="96"/>
    </location>
</feature>
<sequence length="149" mass="15591">MADNPNSPDATGTTRMRQGGEARGGSGAWARGGTVFAGVLLLVDGVLAVLNGIAGIAEDNIYERIGDYVYKFDLTTWGWIHLVIGVVLILTGLGILKGGAAARGLGVAMAALSIVANFLWLPYQPVWAIIAIAIGVFVIWALVTDRPTV</sequence>
<feature type="transmembrane region" description="Helical" evidence="2">
    <location>
        <begin position="126"/>
        <end position="143"/>
    </location>
</feature>
<dbReference type="InterPro" id="IPR055568">
    <property type="entry name" value="DUF7144"/>
</dbReference>
<name>A0ABN3X7I6_9ACTN</name>
<feature type="transmembrane region" description="Helical" evidence="2">
    <location>
        <begin position="35"/>
        <end position="57"/>
    </location>
</feature>
<feature type="domain" description="DUF7144" evidence="3">
    <location>
        <begin position="34"/>
        <end position="146"/>
    </location>
</feature>
<proteinExistence type="predicted"/>
<evidence type="ECO:0000313" key="4">
    <source>
        <dbReference type="EMBL" id="GAA2941632.1"/>
    </source>
</evidence>
<evidence type="ECO:0000313" key="5">
    <source>
        <dbReference type="Proteomes" id="UP001500403"/>
    </source>
</evidence>
<accession>A0ABN3X7I6</accession>
<keyword evidence="2" id="KW-0472">Membrane</keyword>